<protein>
    <recommendedName>
        <fullName evidence="1">BAAT/Acyl-CoA thioester hydrolase C-terminal domain-containing protein</fullName>
    </recommendedName>
</protein>
<keyword evidence="3" id="KW-1185">Reference proteome</keyword>
<dbReference type="STRING" id="43700.ENSMALP00000031666"/>
<evidence type="ECO:0000313" key="2">
    <source>
        <dbReference type="Ensembl" id="ENSMALP00000031666.1"/>
    </source>
</evidence>
<sequence length="159" mass="17543">VIAHPNVKGPGIGMISVSHNGSLALTMSAFLSGISATLASQMYVTSYWTPPWKRTGCGVFDFNRMCQLPVPVSEDDHDCKAGYPSTEGSQQRIIQVVTYLKAGHLLEVPYMHFCPSGFHTAIWSNVMFGGEPKAHRVAQLDLWGRAHEFFKCHLDKSTC</sequence>
<evidence type="ECO:0000259" key="1">
    <source>
        <dbReference type="Pfam" id="PF08840"/>
    </source>
</evidence>
<name>A0A3Q3KNN1_MONAL</name>
<feature type="domain" description="BAAT/Acyl-CoA thioester hydrolase C-terminal" evidence="1">
    <location>
        <begin position="91"/>
        <end position="155"/>
    </location>
</feature>
<dbReference type="GO" id="GO:0006631">
    <property type="term" value="P:fatty acid metabolic process"/>
    <property type="evidence" value="ECO:0007669"/>
    <property type="project" value="TreeGrafter"/>
</dbReference>
<feature type="domain" description="BAAT/Acyl-CoA thioester hydrolase C-terminal" evidence="1">
    <location>
        <begin position="2"/>
        <end position="39"/>
    </location>
</feature>
<dbReference type="GO" id="GO:0006637">
    <property type="term" value="P:acyl-CoA metabolic process"/>
    <property type="evidence" value="ECO:0007669"/>
    <property type="project" value="TreeGrafter"/>
</dbReference>
<dbReference type="InterPro" id="IPR029058">
    <property type="entry name" value="AB_hydrolase_fold"/>
</dbReference>
<dbReference type="GO" id="GO:0047617">
    <property type="term" value="F:fatty acyl-CoA hydrolase activity"/>
    <property type="evidence" value="ECO:0007669"/>
    <property type="project" value="TreeGrafter"/>
</dbReference>
<reference evidence="2" key="2">
    <citation type="submission" date="2025-09" db="UniProtKB">
        <authorList>
            <consortium name="Ensembl"/>
        </authorList>
    </citation>
    <scope>IDENTIFICATION</scope>
</reference>
<dbReference type="PANTHER" id="PTHR10824">
    <property type="entry name" value="ACYL-COENZYME A THIOESTERASE-RELATED"/>
    <property type="match status" value="1"/>
</dbReference>
<dbReference type="Ensembl" id="ENSMALT00000032218.1">
    <property type="protein sequence ID" value="ENSMALP00000031666.1"/>
    <property type="gene ID" value="ENSMALG00000021852.1"/>
</dbReference>
<dbReference type="Pfam" id="PF08840">
    <property type="entry name" value="BAAT_C"/>
    <property type="match status" value="2"/>
</dbReference>
<reference evidence="2" key="1">
    <citation type="submission" date="2025-08" db="UniProtKB">
        <authorList>
            <consortium name="Ensembl"/>
        </authorList>
    </citation>
    <scope>IDENTIFICATION</scope>
</reference>
<organism evidence="2 3">
    <name type="scientific">Monopterus albus</name>
    <name type="common">Swamp eel</name>
    <dbReference type="NCBI Taxonomy" id="43700"/>
    <lineage>
        <taxon>Eukaryota</taxon>
        <taxon>Metazoa</taxon>
        <taxon>Chordata</taxon>
        <taxon>Craniata</taxon>
        <taxon>Vertebrata</taxon>
        <taxon>Euteleostomi</taxon>
        <taxon>Actinopterygii</taxon>
        <taxon>Neopterygii</taxon>
        <taxon>Teleostei</taxon>
        <taxon>Neoteleostei</taxon>
        <taxon>Acanthomorphata</taxon>
        <taxon>Anabantaria</taxon>
        <taxon>Synbranchiformes</taxon>
        <taxon>Synbranchidae</taxon>
        <taxon>Monopterus</taxon>
    </lineage>
</organism>
<evidence type="ECO:0000313" key="3">
    <source>
        <dbReference type="Proteomes" id="UP000261600"/>
    </source>
</evidence>
<dbReference type="PANTHER" id="PTHR10824:SF17">
    <property type="entry name" value="ACYL-COENZYME A THIOESTERASE 6"/>
    <property type="match status" value="1"/>
</dbReference>
<dbReference type="InterPro" id="IPR014940">
    <property type="entry name" value="BAAT_C"/>
</dbReference>
<dbReference type="AlphaFoldDB" id="A0A3Q3KNN1"/>
<dbReference type="Gene3D" id="3.40.50.1820">
    <property type="entry name" value="alpha/beta hydrolase"/>
    <property type="match status" value="1"/>
</dbReference>
<proteinExistence type="predicted"/>
<dbReference type="Proteomes" id="UP000261600">
    <property type="component" value="Unplaced"/>
</dbReference>
<accession>A0A3Q3KNN1</accession>